<comment type="caution">
    <text evidence="1">The sequence shown here is derived from an EMBL/GenBank/DDBJ whole genome shotgun (WGS) entry which is preliminary data.</text>
</comment>
<evidence type="ECO:0000313" key="1">
    <source>
        <dbReference type="EMBL" id="GIJ64982.1"/>
    </source>
</evidence>
<protein>
    <recommendedName>
        <fullName evidence="3">TnsA-like heteromeric transposase endonuclease subunit</fullName>
    </recommendedName>
</protein>
<dbReference type="NCBIfam" id="NF033179">
    <property type="entry name" value="TnsA_like_Actin"/>
    <property type="match status" value="1"/>
</dbReference>
<dbReference type="InterPro" id="IPR048000">
    <property type="entry name" value="TnsA-like"/>
</dbReference>
<evidence type="ECO:0000313" key="2">
    <source>
        <dbReference type="Proteomes" id="UP000612585"/>
    </source>
</evidence>
<reference evidence="1" key="1">
    <citation type="submission" date="2021-01" db="EMBL/GenBank/DDBJ databases">
        <title>Whole genome shotgun sequence of Virgisporangium aurantiacum NBRC 16421.</title>
        <authorList>
            <person name="Komaki H."/>
            <person name="Tamura T."/>
        </authorList>
    </citation>
    <scope>NUCLEOTIDE SEQUENCE</scope>
    <source>
        <strain evidence="1">NBRC 16421</strain>
    </source>
</reference>
<gene>
    <name evidence="1" type="ORF">Vau01_124980</name>
</gene>
<dbReference type="Proteomes" id="UP000612585">
    <property type="component" value="Unassembled WGS sequence"/>
</dbReference>
<organism evidence="1 2">
    <name type="scientific">Virgisporangium aurantiacum</name>
    <dbReference type="NCBI Taxonomy" id="175570"/>
    <lineage>
        <taxon>Bacteria</taxon>
        <taxon>Bacillati</taxon>
        <taxon>Actinomycetota</taxon>
        <taxon>Actinomycetes</taxon>
        <taxon>Micromonosporales</taxon>
        <taxon>Micromonosporaceae</taxon>
        <taxon>Virgisporangium</taxon>
    </lineage>
</organism>
<dbReference type="RefSeq" id="WP_204015011.1">
    <property type="nucleotide sequence ID" value="NZ_BOPG01000144.1"/>
</dbReference>
<accession>A0A8J3ZJ03</accession>
<sequence length="262" mass="28400">MEELFVGLDLAVTPPAAGGVRGWTVAWRTNEGVVSCSVRDLGAMPLAVMRPVRRFAWSARQRHRPGLQFMVSTGRHHGFESLAEQRLLLALDFAGEVVVQVLGQPFRLRFTVGGQRRDHVPDVLAVTRCGVWLFDVRPADRVSVKDMAGFAAAARVATEVGWRYAVVTGWRPNVLAGVEALSAQRRPLDDPLGMQAQLLTAAAARPMRFSALATATSVPAIGRAHALHLLWHRRLEVDLSRPLGDATLVRTAAPVGPAVMAG</sequence>
<evidence type="ECO:0008006" key="3">
    <source>
        <dbReference type="Google" id="ProtNLM"/>
    </source>
</evidence>
<dbReference type="AlphaFoldDB" id="A0A8J3ZJ03"/>
<keyword evidence="2" id="KW-1185">Reference proteome</keyword>
<name>A0A8J3ZJ03_9ACTN</name>
<dbReference type="EMBL" id="BOPG01000144">
    <property type="protein sequence ID" value="GIJ64982.1"/>
    <property type="molecule type" value="Genomic_DNA"/>
</dbReference>
<proteinExistence type="predicted"/>